<protein>
    <recommendedName>
        <fullName evidence="4">Alpha/beta hydrolase</fullName>
    </recommendedName>
</protein>
<gene>
    <name evidence="2" type="ORF">OPKNFCMD_6001</name>
</gene>
<dbReference type="PANTHER" id="PTHR35560">
    <property type="entry name" value="BLL0132 PROTEIN"/>
    <property type="match status" value="1"/>
</dbReference>
<dbReference type="RefSeq" id="WP_238314127.1">
    <property type="nucleotide sequence ID" value="NZ_BPQH01000026.1"/>
</dbReference>
<dbReference type="Proteomes" id="UP001055167">
    <property type="component" value="Unassembled WGS sequence"/>
</dbReference>
<evidence type="ECO:0000256" key="1">
    <source>
        <dbReference type="SAM" id="MobiDB-lite"/>
    </source>
</evidence>
<keyword evidence="3" id="KW-1185">Reference proteome</keyword>
<organism evidence="2 3">
    <name type="scientific">Methylobacterium crusticola</name>
    <dbReference type="NCBI Taxonomy" id="1697972"/>
    <lineage>
        <taxon>Bacteria</taxon>
        <taxon>Pseudomonadati</taxon>
        <taxon>Pseudomonadota</taxon>
        <taxon>Alphaproteobacteria</taxon>
        <taxon>Hyphomicrobiales</taxon>
        <taxon>Methylobacteriaceae</taxon>
        <taxon>Methylobacterium</taxon>
    </lineage>
</organism>
<dbReference type="InterPro" id="IPR029058">
    <property type="entry name" value="AB_hydrolase_fold"/>
</dbReference>
<dbReference type="SUPFAM" id="SSF53474">
    <property type="entry name" value="alpha/beta-Hydrolases"/>
    <property type="match status" value="1"/>
</dbReference>
<reference evidence="2" key="2">
    <citation type="submission" date="2021-08" db="EMBL/GenBank/DDBJ databases">
        <authorList>
            <person name="Tani A."/>
            <person name="Ola A."/>
            <person name="Ogura Y."/>
            <person name="Katsura K."/>
            <person name="Hayashi T."/>
        </authorList>
    </citation>
    <scope>NUCLEOTIDE SEQUENCE</scope>
    <source>
        <strain evidence="2">KCTC 52305</strain>
    </source>
</reference>
<feature type="region of interest" description="Disordered" evidence="1">
    <location>
        <begin position="1"/>
        <end position="26"/>
    </location>
</feature>
<sequence>MLSQTARAPARRVLRRGAGRGRRRFGSPGPAIRPLLLLLLLAGAAGAADETAPHRRPVAVVADQSLEVAPGARLRLFASADLDRPQPDVTRAVIVLHGRLRDAAVYYAAAQAARDAAGADGAGALLVVPQFLAEADWAGHRLPADVLRWTLEGWQGGEDALGPQALSSFDALDAVLRRLSDRGRFPHLRRVVVAGHSGGGQVAQRYAVLSRAGAALAAAGVDLRYVVANPSSYAYFTAERPGPTAGCAGFDRWKYGMGDLPRYAGGAGPAALEAAYVARPVTYLLGGRDTDPRHPALDTTCMAEAQGPNRLARGQAYVAALRARHPDLGQPLHVVPGIGHDGARMLGSACGLAALFDAPGCAPEPGPGRAPGP</sequence>
<proteinExistence type="predicted"/>
<accession>A0ABQ4R7U7</accession>
<dbReference type="PANTHER" id="PTHR35560:SF3">
    <property type="entry name" value="PEPTIDASE S9 PROLYL OLIGOPEPTIDASE CATALYTIC DOMAIN-CONTAINING PROTEIN"/>
    <property type="match status" value="1"/>
</dbReference>
<comment type="caution">
    <text evidence="2">The sequence shown here is derived from an EMBL/GenBank/DDBJ whole genome shotgun (WGS) entry which is preliminary data.</text>
</comment>
<reference evidence="2" key="1">
    <citation type="journal article" date="2021" name="Front. Microbiol.">
        <title>Comprehensive Comparative Genomics and Phenotyping of Methylobacterium Species.</title>
        <authorList>
            <person name="Alessa O."/>
            <person name="Ogura Y."/>
            <person name="Fujitani Y."/>
            <person name="Takami H."/>
            <person name="Hayashi T."/>
            <person name="Sahin N."/>
            <person name="Tani A."/>
        </authorList>
    </citation>
    <scope>NUCLEOTIDE SEQUENCE</scope>
    <source>
        <strain evidence="2">KCTC 52305</strain>
    </source>
</reference>
<evidence type="ECO:0000313" key="3">
    <source>
        <dbReference type="Proteomes" id="UP001055167"/>
    </source>
</evidence>
<evidence type="ECO:0000313" key="2">
    <source>
        <dbReference type="EMBL" id="GJD53229.1"/>
    </source>
</evidence>
<evidence type="ECO:0008006" key="4">
    <source>
        <dbReference type="Google" id="ProtNLM"/>
    </source>
</evidence>
<dbReference type="EMBL" id="BPQH01000026">
    <property type="protein sequence ID" value="GJD53229.1"/>
    <property type="molecule type" value="Genomic_DNA"/>
</dbReference>
<feature type="compositionally biased region" description="Basic residues" evidence="1">
    <location>
        <begin position="9"/>
        <end position="25"/>
    </location>
</feature>
<name>A0ABQ4R7U7_9HYPH</name>
<dbReference type="Gene3D" id="3.40.50.1820">
    <property type="entry name" value="alpha/beta hydrolase"/>
    <property type="match status" value="1"/>
</dbReference>